<name>A0A0F0HFW9_LENAE</name>
<keyword evidence="4" id="KW-1185">Reference proteome</keyword>
<evidence type="ECO:0000313" key="4">
    <source>
        <dbReference type="Proteomes" id="UP000033393"/>
    </source>
</evidence>
<dbReference type="PROSITE" id="PS51257">
    <property type="entry name" value="PROKAR_LIPOPROTEIN"/>
    <property type="match status" value="1"/>
</dbReference>
<dbReference type="Proteomes" id="UP000033393">
    <property type="component" value="Unassembled WGS sequence"/>
</dbReference>
<feature type="transmembrane region" description="Helical" evidence="1">
    <location>
        <begin position="188"/>
        <end position="213"/>
    </location>
</feature>
<feature type="domain" description="LppM" evidence="2">
    <location>
        <begin position="28"/>
        <end position="180"/>
    </location>
</feature>
<keyword evidence="1" id="KW-1133">Transmembrane helix</keyword>
<evidence type="ECO:0000256" key="1">
    <source>
        <dbReference type="SAM" id="Phobius"/>
    </source>
</evidence>
<dbReference type="AlphaFoldDB" id="A0A0F0HFW9"/>
<dbReference type="PATRIC" id="fig|68170.10.peg.164"/>
<organism evidence="3 4">
    <name type="scientific">Lentzea aerocolonigenes</name>
    <name type="common">Lechevalieria aerocolonigenes</name>
    <name type="synonym">Saccharothrix aerocolonigenes</name>
    <dbReference type="NCBI Taxonomy" id="68170"/>
    <lineage>
        <taxon>Bacteria</taxon>
        <taxon>Bacillati</taxon>
        <taxon>Actinomycetota</taxon>
        <taxon>Actinomycetes</taxon>
        <taxon>Pseudonocardiales</taxon>
        <taxon>Pseudonocardiaceae</taxon>
        <taxon>Lentzea</taxon>
    </lineage>
</organism>
<dbReference type="STRING" id="68170.GCA_000974445_07909"/>
<proteinExistence type="predicted"/>
<reference evidence="3 4" key="1">
    <citation type="submission" date="2015-02" db="EMBL/GenBank/DDBJ databases">
        <authorList>
            <person name="Ju K.-S."/>
            <person name="Doroghazi J.R."/>
            <person name="Metcalf W."/>
        </authorList>
    </citation>
    <scope>NUCLEOTIDE SEQUENCE [LARGE SCALE GENOMIC DNA]</scope>
    <source>
        <strain evidence="3 4">NRRL B-16140</strain>
    </source>
</reference>
<dbReference type="eggNOG" id="ENOG50332S7">
    <property type="taxonomic scope" value="Bacteria"/>
</dbReference>
<evidence type="ECO:0000313" key="3">
    <source>
        <dbReference type="EMBL" id="KJK53237.1"/>
    </source>
</evidence>
<keyword evidence="1" id="KW-0472">Membrane</keyword>
<sequence length="220" mass="23704">MSAVRRSRALLVPVFLLLTLFSLSGCVRVYAAMAVSDDDRISGEIVAATPPTQDNDPGPQLKVPPELASRVTTKPYRVESYAGTQLFFNGLSFDEMRTLSMSTSSSNSRYSMNFRRSGDLVTLSGSVDLTQVPVERADIQFKVSFPGKIVNTNGREEENNTIAWSPKPGQASMLQATVQYAGEESGSFLGWALLVAGLTGGAALIVVVLALIAHKRNVMV</sequence>
<keyword evidence="1" id="KW-0812">Transmembrane</keyword>
<dbReference type="InterPro" id="IPR053807">
    <property type="entry name" value="LppM"/>
</dbReference>
<accession>A0A0F0HFW9</accession>
<comment type="caution">
    <text evidence="3">The sequence shown here is derived from an EMBL/GenBank/DDBJ whole genome shotgun (WGS) entry which is preliminary data.</text>
</comment>
<evidence type="ECO:0000259" key="2">
    <source>
        <dbReference type="Pfam" id="PF21946"/>
    </source>
</evidence>
<dbReference type="Pfam" id="PF21946">
    <property type="entry name" value="LppM"/>
    <property type="match status" value="1"/>
</dbReference>
<protein>
    <recommendedName>
        <fullName evidence="2">LppM domain-containing protein</fullName>
    </recommendedName>
</protein>
<gene>
    <name evidence="3" type="ORF">UK23_00775</name>
</gene>
<dbReference type="EMBL" id="JYJG01000003">
    <property type="protein sequence ID" value="KJK53237.1"/>
    <property type="molecule type" value="Genomic_DNA"/>
</dbReference>